<dbReference type="GO" id="GO:0047074">
    <property type="term" value="F:4-hydroxycatechol 1,2-dioxygenase activity"/>
    <property type="evidence" value="ECO:0007669"/>
    <property type="project" value="UniProtKB-EC"/>
</dbReference>
<dbReference type="GO" id="GO:0005506">
    <property type="term" value="F:iron ion binding"/>
    <property type="evidence" value="ECO:0007669"/>
    <property type="project" value="InterPro"/>
</dbReference>
<evidence type="ECO:0000256" key="2">
    <source>
        <dbReference type="ARBA" id="ARBA00007825"/>
    </source>
</evidence>
<feature type="domain" description="Intradiol ring-cleavage dioxygenases" evidence="8">
    <location>
        <begin position="112"/>
        <end position="213"/>
    </location>
</feature>
<dbReference type="GO" id="GO:0009712">
    <property type="term" value="P:catechol-containing compound metabolic process"/>
    <property type="evidence" value="ECO:0007669"/>
    <property type="project" value="InterPro"/>
</dbReference>
<keyword evidence="3" id="KW-0479">Metal-binding</keyword>
<dbReference type="Proteomes" id="UP000192140">
    <property type="component" value="Unassembled WGS sequence"/>
</dbReference>
<comment type="cofactor">
    <cofactor evidence="1">
        <name>Fe(3+)</name>
        <dbReference type="ChEBI" id="CHEBI:29034"/>
    </cofactor>
</comment>
<dbReference type="PANTHER" id="PTHR33711:SF7">
    <property type="entry name" value="INTRADIOL RING-CLEAVAGE DIOXYGENASES DOMAIN-CONTAINING PROTEIN-RELATED"/>
    <property type="match status" value="1"/>
</dbReference>
<accession>A0A1S7UCH3</accession>
<dbReference type="EC" id="1.13.11.37" evidence="10"/>
<evidence type="ECO:0000256" key="5">
    <source>
        <dbReference type="ARBA" id="ARBA00023002"/>
    </source>
</evidence>
<name>A0A1S7UCH3_9HYPH</name>
<gene>
    <name evidence="10" type="ORF">AGR7A_pAt30126</name>
</gene>
<protein>
    <submittedName>
        <fullName evidence="10">Hydroxyquinol 1,2-dioxygenase</fullName>
        <ecNumber evidence="10">1.13.11.37</ecNumber>
    </submittedName>
</protein>
<comment type="caution">
    <text evidence="10">The sequence shown here is derived from an EMBL/GenBank/DDBJ whole genome shotgun (WGS) entry which is preliminary data.</text>
</comment>
<dbReference type="Gene3D" id="2.60.130.10">
    <property type="entry name" value="Aromatic compound dioxygenase"/>
    <property type="match status" value="1"/>
</dbReference>
<evidence type="ECO:0000256" key="6">
    <source>
        <dbReference type="ARBA" id="ARBA00023004"/>
    </source>
</evidence>
<feature type="domain" description="Catechol dioxygenase N-terminal" evidence="9">
    <location>
        <begin position="22"/>
        <end position="90"/>
    </location>
</feature>
<keyword evidence="4" id="KW-0223">Dioxygenase</keyword>
<evidence type="ECO:0000313" key="10">
    <source>
        <dbReference type="EMBL" id="CVI64078.1"/>
    </source>
</evidence>
<keyword evidence="6" id="KW-0408">Iron</keyword>
<dbReference type="InterPro" id="IPR000627">
    <property type="entry name" value="Intradiol_dOase_C"/>
</dbReference>
<dbReference type="RefSeq" id="WP_080855357.1">
    <property type="nucleotide sequence ID" value="NZ_LT009777.1"/>
</dbReference>
<evidence type="ECO:0000256" key="1">
    <source>
        <dbReference type="ARBA" id="ARBA00001965"/>
    </source>
</evidence>
<dbReference type="AlphaFoldDB" id="A0A1S7UCH3"/>
<dbReference type="InterPro" id="IPR007535">
    <property type="entry name" value="Catechol_dOase_N"/>
</dbReference>
<evidence type="ECO:0000259" key="8">
    <source>
        <dbReference type="Pfam" id="PF00775"/>
    </source>
</evidence>
<evidence type="ECO:0000259" key="9">
    <source>
        <dbReference type="Pfam" id="PF04444"/>
    </source>
</evidence>
<dbReference type="SUPFAM" id="SSF49482">
    <property type="entry name" value="Aromatic compound dioxygenase"/>
    <property type="match status" value="1"/>
</dbReference>
<dbReference type="EMBL" id="FCNP01000050">
    <property type="protein sequence ID" value="CVI64078.1"/>
    <property type="molecule type" value="Genomic_DNA"/>
</dbReference>
<evidence type="ECO:0000256" key="7">
    <source>
        <dbReference type="SAM" id="MobiDB-lite"/>
    </source>
</evidence>
<organism evidence="10 11">
    <name type="scientific">Agrobacterium deltaense NCPPB 1641</name>
    <dbReference type="NCBI Taxonomy" id="1183425"/>
    <lineage>
        <taxon>Bacteria</taxon>
        <taxon>Pseudomonadati</taxon>
        <taxon>Pseudomonadota</taxon>
        <taxon>Alphaproteobacteria</taxon>
        <taxon>Hyphomicrobiales</taxon>
        <taxon>Rhizobiaceae</taxon>
        <taxon>Rhizobium/Agrobacterium group</taxon>
        <taxon>Agrobacterium</taxon>
    </lineage>
</organism>
<dbReference type="InterPro" id="IPR015889">
    <property type="entry name" value="Intradiol_dOase_core"/>
</dbReference>
<dbReference type="GO" id="GO:0018576">
    <property type="term" value="F:catechol 1,2-dioxygenase activity"/>
    <property type="evidence" value="ECO:0007669"/>
    <property type="project" value="InterPro"/>
</dbReference>
<dbReference type="Pfam" id="PF00775">
    <property type="entry name" value="Dioxygenase_C"/>
    <property type="match status" value="1"/>
</dbReference>
<reference evidence="10" key="1">
    <citation type="submission" date="2016-01" db="EMBL/GenBank/DDBJ databases">
        <authorList>
            <person name="Regsiter A."/>
            <person name="william w."/>
        </authorList>
    </citation>
    <scope>NUCLEOTIDE SEQUENCE</scope>
    <source>
        <strain evidence="10">NCPPB 1641</strain>
    </source>
</reference>
<keyword evidence="5 10" id="KW-0560">Oxidoreductase</keyword>
<keyword evidence="11" id="KW-1185">Reference proteome</keyword>
<evidence type="ECO:0000256" key="3">
    <source>
        <dbReference type="ARBA" id="ARBA00022723"/>
    </source>
</evidence>
<feature type="region of interest" description="Disordered" evidence="7">
    <location>
        <begin position="224"/>
        <end position="247"/>
    </location>
</feature>
<sequence>MPEFTEVDITEAVSRGLKLTPDPRMRLVLLSLVQHLHNFIRDVELTADEWDDARSLLLSLGASDADEVAGLLESLFGISALIRSMDGAEDGARTARPSVPTLPLGANLSIGQPGEPLLFRGRVETENGAAVSGATVDVITSEPEYDLREYAEVARVRLRTNPEGRFDFWRVPPLAFSVADQGNGGRLLSALGLESFAVSRVTIEVNAPGFQQVDVVVDGSPLLPARAGNNGGDSSRENPMSATPDSKDWRLESGLVTIVLRSDHRA</sequence>
<dbReference type="PANTHER" id="PTHR33711">
    <property type="entry name" value="DIOXYGENASE, PUTATIVE (AFU_ORTHOLOGUE AFUA_2G02910)-RELATED"/>
    <property type="match status" value="1"/>
</dbReference>
<proteinExistence type="inferred from homology"/>
<comment type="similarity">
    <text evidence="2">Belongs to the intradiol ring-cleavage dioxygenase family.</text>
</comment>
<dbReference type="Pfam" id="PF04444">
    <property type="entry name" value="Dioxygenase_N"/>
    <property type="match status" value="1"/>
</dbReference>
<evidence type="ECO:0000313" key="11">
    <source>
        <dbReference type="Proteomes" id="UP000192140"/>
    </source>
</evidence>
<evidence type="ECO:0000256" key="4">
    <source>
        <dbReference type="ARBA" id="ARBA00022964"/>
    </source>
</evidence>
<dbReference type="InterPro" id="IPR050770">
    <property type="entry name" value="Intradiol_RC_Dioxygenase"/>
</dbReference>